<dbReference type="Pfam" id="PF00528">
    <property type="entry name" value="BPD_transp_1"/>
    <property type="match status" value="1"/>
</dbReference>
<sequence length="341" mass="36972">MSPILEKRSVLGGLWRSPSRIAVTAMTVLLLAKPLWLLLSWGLLNAVFHADLQACNAVAGHGACWGVVAQKWSLILMGRIPEVNQPAAWVAVGILSILLWVSFRTRWAIPTKAVAWAIGLPLACALLSPIPLDRMGGLPLTLLLAIFGYGFALPLGLLLAVGRRSANRVLSTLCAVYIETCRALPLLTVLFLAAFVVPLVVADLGGPLLIRVVVIVAIFEAAYLAEIWRGGLQALSQGQTDAGLALGMKGQQIFVWVVLPQVFRVTAPALLNSFVTLLKESSLVTVVSLFELSGSLSLALSGDVQWRQYYLEGYLFIALVYWLYCYGLARGRLPEKTIDNQ</sequence>
<keyword evidence="3 8" id="KW-0813">Transport</keyword>
<dbReference type="NCBIfam" id="TIGR01726">
    <property type="entry name" value="HEQRo_perm_3TM"/>
    <property type="match status" value="1"/>
</dbReference>
<evidence type="ECO:0000256" key="6">
    <source>
        <dbReference type="ARBA" id="ARBA00022989"/>
    </source>
</evidence>
<keyword evidence="11" id="KW-1185">Reference proteome</keyword>
<dbReference type="PROSITE" id="PS50928">
    <property type="entry name" value="ABC_TM1"/>
    <property type="match status" value="1"/>
</dbReference>
<dbReference type="Proteomes" id="UP001156664">
    <property type="component" value="Unassembled WGS sequence"/>
</dbReference>
<feature type="domain" description="ABC transmembrane type-1" evidence="9">
    <location>
        <begin position="138"/>
        <end position="327"/>
    </location>
</feature>
<feature type="transmembrane region" description="Helical" evidence="8">
    <location>
        <begin position="208"/>
        <end position="225"/>
    </location>
</feature>
<dbReference type="SUPFAM" id="SSF161098">
    <property type="entry name" value="MetI-like"/>
    <property type="match status" value="1"/>
</dbReference>
<feature type="transmembrane region" description="Helical" evidence="8">
    <location>
        <begin position="138"/>
        <end position="162"/>
    </location>
</feature>
<evidence type="ECO:0000256" key="2">
    <source>
        <dbReference type="ARBA" id="ARBA00010072"/>
    </source>
</evidence>
<accession>A0ABQ5YL79</accession>
<evidence type="ECO:0000256" key="5">
    <source>
        <dbReference type="ARBA" id="ARBA00022692"/>
    </source>
</evidence>
<dbReference type="RefSeq" id="WP_284279656.1">
    <property type="nucleotide sequence ID" value="NZ_BSOJ01000006.1"/>
</dbReference>
<evidence type="ECO:0000256" key="4">
    <source>
        <dbReference type="ARBA" id="ARBA00022475"/>
    </source>
</evidence>
<evidence type="ECO:0000313" key="11">
    <source>
        <dbReference type="Proteomes" id="UP001156664"/>
    </source>
</evidence>
<feature type="transmembrane region" description="Helical" evidence="8">
    <location>
        <begin position="183"/>
        <end position="202"/>
    </location>
</feature>
<reference evidence="11" key="1">
    <citation type="journal article" date="2019" name="Int. J. Syst. Evol. Microbiol.">
        <title>The Global Catalogue of Microorganisms (GCM) 10K type strain sequencing project: providing services to taxonomists for standard genome sequencing and annotation.</title>
        <authorList>
            <consortium name="The Broad Institute Genomics Platform"/>
            <consortium name="The Broad Institute Genome Sequencing Center for Infectious Disease"/>
            <person name="Wu L."/>
            <person name="Ma J."/>
        </authorList>
    </citation>
    <scope>NUCLEOTIDE SEQUENCE [LARGE SCALE GENOMIC DNA]</scope>
    <source>
        <strain evidence="11">NBRC 105857</strain>
    </source>
</reference>
<evidence type="ECO:0000256" key="8">
    <source>
        <dbReference type="RuleBase" id="RU363032"/>
    </source>
</evidence>
<gene>
    <name evidence="10" type="ORF">GCM10007875_04020</name>
</gene>
<feature type="transmembrane region" description="Helical" evidence="8">
    <location>
        <begin position="309"/>
        <end position="329"/>
    </location>
</feature>
<feature type="transmembrane region" description="Helical" evidence="8">
    <location>
        <begin position="83"/>
        <end position="101"/>
    </location>
</feature>
<comment type="subcellular location">
    <subcellularLocation>
        <location evidence="1">Cell inner membrane</location>
        <topology evidence="1">Multi-pass membrane protein</topology>
    </subcellularLocation>
    <subcellularLocation>
        <location evidence="8">Cell membrane</location>
        <topology evidence="8">Multi-pass membrane protein</topology>
    </subcellularLocation>
</comment>
<dbReference type="CDD" id="cd06261">
    <property type="entry name" value="TM_PBP2"/>
    <property type="match status" value="1"/>
</dbReference>
<dbReference type="EMBL" id="BSOJ01000006">
    <property type="protein sequence ID" value="GLR25314.1"/>
    <property type="molecule type" value="Genomic_DNA"/>
</dbReference>
<keyword evidence="7 8" id="KW-0472">Membrane</keyword>
<comment type="similarity">
    <text evidence="2">Belongs to the binding-protein-dependent transport system permease family. HisMQ subfamily.</text>
</comment>
<keyword evidence="4" id="KW-1003">Cell membrane</keyword>
<dbReference type="InterPro" id="IPR043429">
    <property type="entry name" value="ArtM/GltK/GlnP/TcyL/YhdX-like"/>
</dbReference>
<dbReference type="PANTHER" id="PTHR30614">
    <property type="entry name" value="MEMBRANE COMPONENT OF AMINO ACID ABC TRANSPORTER"/>
    <property type="match status" value="1"/>
</dbReference>
<dbReference type="InterPro" id="IPR035906">
    <property type="entry name" value="MetI-like_sf"/>
</dbReference>
<evidence type="ECO:0000259" key="9">
    <source>
        <dbReference type="PROSITE" id="PS50928"/>
    </source>
</evidence>
<evidence type="ECO:0000256" key="7">
    <source>
        <dbReference type="ARBA" id="ARBA00023136"/>
    </source>
</evidence>
<keyword evidence="5 8" id="KW-0812">Transmembrane</keyword>
<feature type="transmembrane region" description="Helical" evidence="8">
    <location>
        <begin position="253"/>
        <end position="271"/>
    </location>
</feature>
<organism evidence="10 11">
    <name type="scientific">Limnobacter litoralis</name>
    <dbReference type="NCBI Taxonomy" id="481366"/>
    <lineage>
        <taxon>Bacteria</taxon>
        <taxon>Pseudomonadati</taxon>
        <taxon>Pseudomonadota</taxon>
        <taxon>Betaproteobacteria</taxon>
        <taxon>Burkholderiales</taxon>
        <taxon>Burkholderiaceae</taxon>
        <taxon>Limnobacter</taxon>
    </lineage>
</organism>
<protein>
    <submittedName>
        <fullName evidence="10">Amino acid ABC transporter permease</fullName>
    </submittedName>
</protein>
<feature type="transmembrane region" description="Helical" evidence="8">
    <location>
        <begin position="21"/>
        <end position="44"/>
    </location>
</feature>
<evidence type="ECO:0000256" key="3">
    <source>
        <dbReference type="ARBA" id="ARBA00022448"/>
    </source>
</evidence>
<evidence type="ECO:0000313" key="10">
    <source>
        <dbReference type="EMBL" id="GLR25314.1"/>
    </source>
</evidence>
<comment type="caution">
    <text evidence="10">The sequence shown here is derived from an EMBL/GenBank/DDBJ whole genome shotgun (WGS) entry which is preliminary data.</text>
</comment>
<proteinExistence type="inferred from homology"/>
<dbReference type="Gene3D" id="1.10.3720.10">
    <property type="entry name" value="MetI-like"/>
    <property type="match status" value="1"/>
</dbReference>
<feature type="transmembrane region" description="Helical" evidence="8">
    <location>
        <begin position="113"/>
        <end position="132"/>
    </location>
</feature>
<evidence type="ECO:0000256" key="1">
    <source>
        <dbReference type="ARBA" id="ARBA00004429"/>
    </source>
</evidence>
<dbReference type="InterPro" id="IPR000515">
    <property type="entry name" value="MetI-like"/>
</dbReference>
<name>A0ABQ5YL79_9BURK</name>
<dbReference type="InterPro" id="IPR010065">
    <property type="entry name" value="AA_ABC_transptr_permease_3TM"/>
</dbReference>
<keyword evidence="6 8" id="KW-1133">Transmembrane helix</keyword>
<dbReference type="PANTHER" id="PTHR30614:SF41">
    <property type="entry name" value="INNER MEMBRANE AMINO-ACID ABC TRANSPORTER PERMEASE PROTEIN YHDY"/>
    <property type="match status" value="1"/>
</dbReference>